<reference evidence="2 3" key="1">
    <citation type="submission" date="2024-01" db="EMBL/GenBank/DDBJ databases">
        <authorList>
            <person name="Allen C."/>
            <person name="Tagirdzhanova G."/>
        </authorList>
    </citation>
    <scope>NUCLEOTIDE SEQUENCE [LARGE SCALE GENOMIC DNA]</scope>
</reference>
<keyword evidence="3" id="KW-1185">Reference proteome</keyword>
<comment type="caution">
    <text evidence="2">The sequence shown here is derived from an EMBL/GenBank/DDBJ whole genome shotgun (WGS) entry which is preliminary data.</text>
</comment>
<proteinExistence type="predicted"/>
<protein>
    <submittedName>
        <fullName evidence="2">Uncharacterized protein</fullName>
    </submittedName>
</protein>
<organism evidence="2 3">
    <name type="scientific">Sporothrix eucalyptigena</name>
    <dbReference type="NCBI Taxonomy" id="1812306"/>
    <lineage>
        <taxon>Eukaryota</taxon>
        <taxon>Fungi</taxon>
        <taxon>Dikarya</taxon>
        <taxon>Ascomycota</taxon>
        <taxon>Pezizomycotina</taxon>
        <taxon>Sordariomycetes</taxon>
        <taxon>Sordariomycetidae</taxon>
        <taxon>Ophiostomatales</taxon>
        <taxon>Ophiostomataceae</taxon>
        <taxon>Sporothrix</taxon>
    </lineage>
</organism>
<evidence type="ECO:0000313" key="3">
    <source>
        <dbReference type="Proteomes" id="UP001642482"/>
    </source>
</evidence>
<dbReference type="Proteomes" id="UP001642482">
    <property type="component" value="Unassembled WGS sequence"/>
</dbReference>
<feature type="compositionally biased region" description="Polar residues" evidence="1">
    <location>
        <begin position="356"/>
        <end position="374"/>
    </location>
</feature>
<feature type="compositionally biased region" description="Polar residues" evidence="1">
    <location>
        <begin position="331"/>
        <end position="342"/>
    </location>
</feature>
<evidence type="ECO:0000256" key="1">
    <source>
        <dbReference type="SAM" id="MobiDB-lite"/>
    </source>
</evidence>
<feature type="region of interest" description="Disordered" evidence="1">
    <location>
        <begin position="322"/>
        <end position="376"/>
    </location>
</feature>
<name>A0ABP0CXC4_9PEZI</name>
<evidence type="ECO:0000313" key="2">
    <source>
        <dbReference type="EMBL" id="CAK7236576.1"/>
    </source>
</evidence>
<dbReference type="EMBL" id="CAWUHD010000165">
    <property type="protein sequence ID" value="CAK7236576.1"/>
    <property type="molecule type" value="Genomic_DNA"/>
</dbReference>
<sequence>MESPLVFGGGMRQRYAPLLTYPTRTPPQINADTHILAAVHADIRDASPEVDGWFVSDFYAFNLLFKGLGRSQTWLTAVTPEKIIDTYGQLVHGNPFQDRKVVLNRDILDGGKITPVTVVKQRQMVEKFLCALTEVSEAAKRTKGNVLLLIFCHGIDAQKLALAGTKTNDVLSITRLQSALERYVPVCLVTTACHSGGWTVSPDINITTMAAADSESLSMSWPASESFGQFSGSIFASSIIDSLASATTDLAQDAGFTEPEQIDSQLSTMSQEGARDLQTHTYNEFCHSDDQWSLPWNQSTATPLAYFEQRWSQLQTYPYRGSEEAKRNLDPSPSNPSFSQEGSCDVRHGSAAEHVSPQSPTASGSTDITTSQIGSDELHDPFLGPLLSSLYHRRIQEMVTLWRMTCPGDENAGYWHILNAFMSRCAKTGQVIDVITEDDIQNSDSEREDIDAHFNLADIIEYRLNMAQLAEHILYDLGLPRPGNKSCLSWNPHEWEDDIVADTSYGFADVFVLRRQKNRLWMRMHDRGFSSRLLPTPQQGPIFARFNRYLLAAVIEARLTSEAEEERILSAMLEHIDRAQKFYEDKARANPDVQRKFKKHFGRIWR</sequence>
<gene>
    <name evidence="2" type="ORF">SEUCBS140593_009666</name>
</gene>
<accession>A0ABP0CXC4</accession>